<dbReference type="CDD" id="cd06414">
    <property type="entry name" value="GH25_LytC-like"/>
    <property type="match status" value="1"/>
</dbReference>
<dbReference type="PANTHER" id="PTHR34135:SF2">
    <property type="entry name" value="LYSOZYME"/>
    <property type="match status" value="1"/>
</dbReference>
<dbReference type="InterPro" id="IPR017853">
    <property type="entry name" value="GH"/>
</dbReference>
<dbReference type="GO" id="GO:0016998">
    <property type="term" value="P:cell wall macromolecule catabolic process"/>
    <property type="evidence" value="ECO:0007669"/>
    <property type="project" value="InterPro"/>
</dbReference>
<dbReference type="GO" id="GO:0016052">
    <property type="term" value="P:carbohydrate catabolic process"/>
    <property type="evidence" value="ECO:0007669"/>
    <property type="project" value="TreeGrafter"/>
</dbReference>
<dbReference type="PROSITE" id="PS51904">
    <property type="entry name" value="GLYCOSYL_HYDROL_F25_2"/>
    <property type="match status" value="1"/>
</dbReference>
<dbReference type="PANTHER" id="PTHR34135">
    <property type="entry name" value="LYSOZYME"/>
    <property type="match status" value="1"/>
</dbReference>
<dbReference type="GO" id="GO:0009253">
    <property type="term" value="P:peptidoglycan catabolic process"/>
    <property type="evidence" value="ECO:0007669"/>
    <property type="project" value="InterPro"/>
</dbReference>
<gene>
    <name evidence="2" type="ORF">JKK62_15650</name>
</gene>
<organism evidence="2 3">
    <name type="scientific">Ruminococcus difficilis</name>
    <dbReference type="NCBI Taxonomy" id="2763069"/>
    <lineage>
        <taxon>Bacteria</taxon>
        <taxon>Bacillati</taxon>
        <taxon>Bacillota</taxon>
        <taxon>Clostridia</taxon>
        <taxon>Eubacteriales</taxon>
        <taxon>Oscillospiraceae</taxon>
        <taxon>Ruminococcus</taxon>
    </lineage>
</organism>
<reference evidence="2" key="1">
    <citation type="submission" date="2021-01" db="EMBL/GenBank/DDBJ databases">
        <title>Genome public.</title>
        <authorList>
            <person name="Liu C."/>
            <person name="Sun Q."/>
        </authorList>
    </citation>
    <scope>NUCLEOTIDE SEQUENCE</scope>
    <source>
        <strain evidence="2">M6</strain>
    </source>
</reference>
<keyword evidence="2" id="KW-0378">Hydrolase</keyword>
<dbReference type="Proteomes" id="UP000633365">
    <property type="component" value="Unassembled WGS sequence"/>
</dbReference>
<proteinExistence type="inferred from homology"/>
<dbReference type="Pfam" id="PF01183">
    <property type="entry name" value="Glyco_hydro_25"/>
    <property type="match status" value="1"/>
</dbReference>
<evidence type="ECO:0000313" key="2">
    <source>
        <dbReference type="EMBL" id="MBK6090060.1"/>
    </source>
</evidence>
<evidence type="ECO:0000313" key="3">
    <source>
        <dbReference type="Proteomes" id="UP000633365"/>
    </source>
</evidence>
<dbReference type="SUPFAM" id="SSF51445">
    <property type="entry name" value="(Trans)glycosidases"/>
    <property type="match status" value="1"/>
</dbReference>
<keyword evidence="3" id="KW-1185">Reference proteome</keyword>
<accession>A0A935C445</accession>
<evidence type="ECO:0000256" key="1">
    <source>
        <dbReference type="ARBA" id="ARBA00010646"/>
    </source>
</evidence>
<dbReference type="InterPro" id="IPR002053">
    <property type="entry name" value="Glyco_hydro_25"/>
</dbReference>
<sequence>MNLKGKKGVDISSLNGNVSIEKIKDAGYDFVMIRCGYGSDLAVQDDSQFENNVRKCEAAGVPWGAYLYSYAVNTDDAKSEARHVIRLLKNKKPTLPVAFDMEDADGYKARNGNPSNATLVAICKTFLSEIKKAGYYPMLYSALSWLNGKLNDPSLLDNYDIWVAQWNSTCDYRGSYGMWQYGGEVNYLESNSIPGVGTVDKDKCYKDYPTIIKEGGWNNWQPSEPVLDTNGFEKGDRTYGVMALKEMLLTAKKQGIITQGMDENNIFGDGTEIAVNQVLKKGGYAQNGIAGYGFMKYLGGLMRKKL</sequence>
<dbReference type="AlphaFoldDB" id="A0A935C445"/>
<dbReference type="EMBL" id="JAEQMG010000172">
    <property type="protein sequence ID" value="MBK6090060.1"/>
    <property type="molecule type" value="Genomic_DNA"/>
</dbReference>
<dbReference type="Gene3D" id="3.20.20.80">
    <property type="entry name" value="Glycosidases"/>
    <property type="match status" value="1"/>
</dbReference>
<name>A0A935C445_9FIRM</name>
<comment type="caution">
    <text evidence="2">The sequence shown here is derived from an EMBL/GenBank/DDBJ whole genome shotgun (WGS) entry which is preliminary data.</text>
</comment>
<protein>
    <submittedName>
        <fullName evidence="2">Glycoside hydrolase family 25 protein</fullName>
    </submittedName>
</protein>
<dbReference type="GO" id="GO:0003796">
    <property type="term" value="F:lysozyme activity"/>
    <property type="evidence" value="ECO:0007669"/>
    <property type="project" value="InterPro"/>
</dbReference>
<dbReference type="RefSeq" id="WP_201428751.1">
    <property type="nucleotide sequence ID" value="NZ_JAEQMG010000172.1"/>
</dbReference>
<comment type="similarity">
    <text evidence="1">Belongs to the glycosyl hydrolase 25 family.</text>
</comment>